<feature type="transmembrane region" description="Helical" evidence="8">
    <location>
        <begin position="136"/>
        <end position="169"/>
    </location>
</feature>
<keyword evidence="10" id="KW-1185">Reference proteome</keyword>
<sequence length="711" mass="80013">MPETAPSASPHLLSSRWTFGFFVVALLGHFYFASYNFSWGFMVGHEFRQAQTAIISEYIDQQDNFGLYYETPILGKPWAFPLEFPLYQWTVVGLKRATGLELFEAARIVSLGSFYAALPAFWLLLGSFGVSAARRWVLLAVTLFCPALIFYSRAFLIDPMAMALSAWFLTAFVRTMDTRKVGWFVACVVAGTLAALIKSLVFAVWLFPAAVYGAWCLWTSWRKHGLSRPTWLTTAWGLGTVVLPLGALKWWIGYTDAIKEGHRSGYVFTSKNLSVGNFGTFSLDSRFSVETWRVMFARWSEAIALPWVVGLTLVLGLVWCRQARDRGLILLATGVWFFGQLAFPYAYAYQDYYFYAGVAFLTFAFGFAIVGVWEYGRGPLALRAGLALLPCAGMVHAYATYYFPLQKVESHGGSGMAEVLRDFLPKETVLVGIGHDWSAILPYYAKRRALMVRNGLDADLEYLDGAIGDLDDEDIGAVVITGRPRENREMVEFLIKRVGLVPVPAFRHQDSDVYVTPTHYAKLRASLKTSQYSAIELTEDYDAGPDYLEEYRLTAGGSHTAFKMINRPVDRYRVKFGYNAYPVGERWAVSVHPPTDLWIAEVAGAFQAKLEYGLTDPSWNRDVRLDDKTDGVEFALWGERDGDEGTRRLIWKRYLDPRSAEGDRGLQQDVVTGEVMSGEQLVFTTRQGGSIAYDWAYLTLAEFSLEEAARE</sequence>
<evidence type="ECO:0000256" key="4">
    <source>
        <dbReference type="ARBA" id="ARBA00022679"/>
    </source>
</evidence>
<keyword evidence="7 8" id="KW-0472">Membrane</keyword>
<accession>A0ABZ1CAK7</accession>
<feature type="transmembrane region" description="Helical" evidence="8">
    <location>
        <begin position="105"/>
        <end position="124"/>
    </location>
</feature>
<feature type="transmembrane region" description="Helical" evidence="8">
    <location>
        <begin position="203"/>
        <end position="221"/>
    </location>
</feature>
<evidence type="ECO:0000256" key="2">
    <source>
        <dbReference type="ARBA" id="ARBA00022475"/>
    </source>
</evidence>
<dbReference type="PANTHER" id="PTHR33908:SF11">
    <property type="entry name" value="MEMBRANE PROTEIN"/>
    <property type="match status" value="1"/>
</dbReference>
<feature type="transmembrane region" description="Helical" evidence="8">
    <location>
        <begin position="327"/>
        <end position="346"/>
    </location>
</feature>
<evidence type="ECO:0000256" key="6">
    <source>
        <dbReference type="ARBA" id="ARBA00022989"/>
    </source>
</evidence>
<dbReference type="PANTHER" id="PTHR33908">
    <property type="entry name" value="MANNOSYLTRANSFERASE YKCB-RELATED"/>
    <property type="match status" value="1"/>
</dbReference>
<organism evidence="9 10">
    <name type="scientific">Actomonas aquatica</name>
    <dbReference type="NCBI Taxonomy" id="2866162"/>
    <lineage>
        <taxon>Bacteria</taxon>
        <taxon>Pseudomonadati</taxon>
        <taxon>Verrucomicrobiota</taxon>
        <taxon>Opitutia</taxon>
        <taxon>Opitutales</taxon>
        <taxon>Opitutaceae</taxon>
        <taxon>Actomonas</taxon>
    </lineage>
</organism>
<protein>
    <recommendedName>
        <fullName evidence="11">Glycosyltransferase RgtA/B/C/D-like domain-containing protein</fullName>
    </recommendedName>
</protein>
<dbReference type="EMBL" id="CP139781">
    <property type="protein sequence ID" value="WRQ88501.1"/>
    <property type="molecule type" value="Genomic_DNA"/>
</dbReference>
<evidence type="ECO:0000256" key="3">
    <source>
        <dbReference type="ARBA" id="ARBA00022676"/>
    </source>
</evidence>
<keyword evidence="5 8" id="KW-0812">Transmembrane</keyword>
<feature type="transmembrane region" description="Helical" evidence="8">
    <location>
        <begin position="380"/>
        <end position="403"/>
    </location>
</feature>
<dbReference type="Proteomes" id="UP000738431">
    <property type="component" value="Chromosome"/>
</dbReference>
<feature type="transmembrane region" description="Helical" evidence="8">
    <location>
        <begin position="181"/>
        <end position="197"/>
    </location>
</feature>
<keyword evidence="4" id="KW-0808">Transferase</keyword>
<feature type="transmembrane region" description="Helical" evidence="8">
    <location>
        <begin position="17"/>
        <end position="38"/>
    </location>
</feature>
<dbReference type="RefSeq" id="WP_221032937.1">
    <property type="nucleotide sequence ID" value="NZ_CP139781.1"/>
</dbReference>
<keyword evidence="2" id="KW-1003">Cell membrane</keyword>
<name>A0ABZ1CAK7_9BACT</name>
<keyword evidence="3" id="KW-0328">Glycosyltransferase</keyword>
<evidence type="ECO:0000313" key="9">
    <source>
        <dbReference type="EMBL" id="WRQ88501.1"/>
    </source>
</evidence>
<dbReference type="InterPro" id="IPR050297">
    <property type="entry name" value="LipidA_mod_glycosyltrf_83"/>
</dbReference>
<reference evidence="9 10" key="2">
    <citation type="submission" date="2023-12" db="EMBL/GenBank/DDBJ databases">
        <title>Description of an unclassified Opitutus bacterium of Verrucomicrobiota.</title>
        <authorList>
            <person name="Zhang D.-F."/>
        </authorList>
    </citation>
    <scope>NUCLEOTIDE SEQUENCE [LARGE SCALE GENOMIC DNA]</scope>
    <source>
        <strain evidence="9 10">WL0086</strain>
    </source>
</reference>
<proteinExistence type="predicted"/>
<feature type="transmembrane region" description="Helical" evidence="8">
    <location>
        <begin position="352"/>
        <end position="373"/>
    </location>
</feature>
<reference evidence="9 10" key="1">
    <citation type="submission" date="2021-08" db="EMBL/GenBank/DDBJ databases">
        <authorList>
            <person name="Zhang D."/>
            <person name="Zhang A."/>
            <person name="Wang L."/>
        </authorList>
    </citation>
    <scope>NUCLEOTIDE SEQUENCE [LARGE SCALE GENOMIC DNA]</scope>
    <source>
        <strain evidence="9 10">WL0086</strain>
    </source>
</reference>
<evidence type="ECO:0000256" key="1">
    <source>
        <dbReference type="ARBA" id="ARBA00004651"/>
    </source>
</evidence>
<gene>
    <name evidence="9" type="ORF">K1X11_003740</name>
</gene>
<evidence type="ECO:0000256" key="8">
    <source>
        <dbReference type="SAM" id="Phobius"/>
    </source>
</evidence>
<evidence type="ECO:0000256" key="5">
    <source>
        <dbReference type="ARBA" id="ARBA00022692"/>
    </source>
</evidence>
<evidence type="ECO:0000313" key="10">
    <source>
        <dbReference type="Proteomes" id="UP000738431"/>
    </source>
</evidence>
<comment type="subcellular location">
    <subcellularLocation>
        <location evidence="1">Cell membrane</location>
        <topology evidence="1">Multi-pass membrane protein</topology>
    </subcellularLocation>
</comment>
<feature type="transmembrane region" description="Helical" evidence="8">
    <location>
        <begin position="302"/>
        <end position="320"/>
    </location>
</feature>
<evidence type="ECO:0000256" key="7">
    <source>
        <dbReference type="ARBA" id="ARBA00023136"/>
    </source>
</evidence>
<feature type="transmembrane region" description="Helical" evidence="8">
    <location>
        <begin position="233"/>
        <end position="252"/>
    </location>
</feature>
<keyword evidence="6 8" id="KW-1133">Transmembrane helix</keyword>
<evidence type="ECO:0008006" key="11">
    <source>
        <dbReference type="Google" id="ProtNLM"/>
    </source>
</evidence>